<evidence type="ECO:0000256" key="6">
    <source>
        <dbReference type="ARBA" id="ARBA00023002"/>
    </source>
</evidence>
<comment type="subunit">
    <text evidence="2">Monomer.</text>
</comment>
<dbReference type="GO" id="GO:0005737">
    <property type="term" value="C:cytoplasm"/>
    <property type="evidence" value="ECO:0007669"/>
    <property type="project" value="TreeGrafter"/>
</dbReference>
<dbReference type="SUPFAM" id="SSF52833">
    <property type="entry name" value="Thioredoxin-like"/>
    <property type="match status" value="1"/>
</dbReference>
<keyword evidence="6" id="KW-0560">Oxidoreductase</keyword>
<evidence type="ECO:0000256" key="13">
    <source>
        <dbReference type="ARBA" id="ARBA00077538"/>
    </source>
</evidence>
<dbReference type="InterPro" id="IPR013766">
    <property type="entry name" value="Thioredoxin_domain"/>
</dbReference>
<comment type="catalytic activity">
    <reaction evidence="12">
        <text>a hydroperoxide + [thioredoxin]-dithiol = an alcohol + [thioredoxin]-disulfide + H2O</text>
        <dbReference type="Rhea" id="RHEA:62620"/>
        <dbReference type="Rhea" id="RHEA-COMP:10698"/>
        <dbReference type="Rhea" id="RHEA-COMP:10700"/>
        <dbReference type="ChEBI" id="CHEBI:15377"/>
        <dbReference type="ChEBI" id="CHEBI:29950"/>
        <dbReference type="ChEBI" id="CHEBI:30879"/>
        <dbReference type="ChEBI" id="CHEBI:35924"/>
        <dbReference type="ChEBI" id="CHEBI:50058"/>
        <dbReference type="EC" id="1.11.1.24"/>
    </reaction>
</comment>
<evidence type="ECO:0000256" key="8">
    <source>
        <dbReference type="ARBA" id="ARBA00023242"/>
    </source>
</evidence>
<comment type="similarity">
    <text evidence="11">Belongs to the peroxiredoxin family. BCP/PrxQ subfamily.</text>
</comment>
<gene>
    <name evidence="16" type="ORF">AK830_g7509</name>
</gene>
<evidence type="ECO:0000256" key="2">
    <source>
        <dbReference type="ARBA" id="ARBA00011245"/>
    </source>
</evidence>
<feature type="compositionally biased region" description="Basic and acidic residues" evidence="14">
    <location>
        <begin position="289"/>
        <end position="302"/>
    </location>
</feature>
<keyword evidence="9" id="KW-0676">Redox-active center</keyword>
<accession>A0A0P7BF61</accession>
<evidence type="ECO:0000256" key="14">
    <source>
        <dbReference type="SAM" id="MobiDB-lite"/>
    </source>
</evidence>
<dbReference type="GO" id="GO:0005634">
    <property type="term" value="C:nucleus"/>
    <property type="evidence" value="ECO:0007669"/>
    <property type="project" value="UniProtKB-SubCell"/>
</dbReference>
<comment type="subcellular location">
    <subcellularLocation>
        <location evidence="1">Nucleus</location>
    </subcellularLocation>
</comment>
<keyword evidence="8" id="KW-0539">Nucleus</keyword>
<keyword evidence="4" id="KW-0575">Peroxidase</keyword>
<keyword evidence="7" id="KW-1015">Disulfide bond</keyword>
<reference evidence="16 17" key="1">
    <citation type="submission" date="2015-09" db="EMBL/GenBank/DDBJ databases">
        <title>Draft genome of a European isolate of the apple canker pathogen Neonectria ditissima.</title>
        <authorList>
            <person name="Gomez-Cortecero A."/>
            <person name="Harrison R.J."/>
            <person name="Armitage A.D."/>
        </authorList>
    </citation>
    <scope>NUCLEOTIDE SEQUENCE [LARGE SCALE GENOMIC DNA]</scope>
    <source>
        <strain evidence="16 17">R09/05</strain>
    </source>
</reference>
<dbReference type="Proteomes" id="UP000050424">
    <property type="component" value="Unassembled WGS sequence"/>
</dbReference>
<dbReference type="STRING" id="78410.A0A0P7BF61"/>
<keyword evidence="5" id="KW-0049">Antioxidant</keyword>
<comment type="caution">
    <text evidence="16">The sequence shown here is derived from an EMBL/GenBank/DDBJ whole genome shotgun (WGS) entry which is preliminary data.</text>
</comment>
<evidence type="ECO:0000256" key="4">
    <source>
        <dbReference type="ARBA" id="ARBA00022559"/>
    </source>
</evidence>
<evidence type="ECO:0000259" key="15">
    <source>
        <dbReference type="PROSITE" id="PS51352"/>
    </source>
</evidence>
<evidence type="ECO:0000256" key="9">
    <source>
        <dbReference type="ARBA" id="ARBA00023284"/>
    </source>
</evidence>
<dbReference type="InterPro" id="IPR036249">
    <property type="entry name" value="Thioredoxin-like_sf"/>
</dbReference>
<dbReference type="InterPro" id="IPR050924">
    <property type="entry name" value="Peroxiredoxin_BCP/PrxQ"/>
</dbReference>
<evidence type="ECO:0000256" key="5">
    <source>
        <dbReference type="ARBA" id="ARBA00022862"/>
    </source>
</evidence>
<evidence type="ECO:0000313" key="17">
    <source>
        <dbReference type="Proteomes" id="UP000050424"/>
    </source>
</evidence>
<evidence type="ECO:0000313" key="16">
    <source>
        <dbReference type="EMBL" id="KPM39041.1"/>
    </source>
</evidence>
<dbReference type="Pfam" id="PF00578">
    <property type="entry name" value="AhpC-TSA"/>
    <property type="match status" value="1"/>
</dbReference>
<feature type="compositionally biased region" description="Basic and acidic residues" evidence="14">
    <location>
        <begin position="249"/>
        <end position="261"/>
    </location>
</feature>
<dbReference type="Gene3D" id="3.40.30.10">
    <property type="entry name" value="Glutaredoxin"/>
    <property type="match status" value="1"/>
</dbReference>
<evidence type="ECO:0000256" key="1">
    <source>
        <dbReference type="ARBA" id="ARBA00004123"/>
    </source>
</evidence>
<dbReference type="EMBL" id="LKCW01000117">
    <property type="protein sequence ID" value="KPM39041.1"/>
    <property type="molecule type" value="Genomic_DNA"/>
</dbReference>
<name>A0A0P7BF61_9HYPO</name>
<evidence type="ECO:0000256" key="11">
    <source>
        <dbReference type="ARBA" id="ARBA00038489"/>
    </source>
</evidence>
<evidence type="ECO:0000256" key="10">
    <source>
        <dbReference type="ARBA" id="ARBA00032824"/>
    </source>
</evidence>
<feature type="domain" description="Thioredoxin" evidence="15">
    <location>
        <begin position="295"/>
        <end position="456"/>
    </location>
</feature>
<dbReference type="GO" id="GO:0045454">
    <property type="term" value="P:cell redox homeostasis"/>
    <property type="evidence" value="ECO:0007669"/>
    <property type="project" value="TreeGrafter"/>
</dbReference>
<dbReference type="InterPro" id="IPR000866">
    <property type="entry name" value="AhpC/TSA"/>
</dbReference>
<dbReference type="OrthoDB" id="338622at2759"/>
<evidence type="ECO:0000256" key="7">
    <source>
        <dbReference type="ARBA" id="ARBA00023157"/>
    </source>
</evidence>
<feature type="region of interest" description="Disordered" evidence="14">
    <location>
        <begin position="207"/>
        <end position="302"/>
    </location>
</feature>
<dbReference type="CDD" id="cd03017">
    <property type="entry name" value="PRX_BCP"/>
    <property type="match status" value="1"/>
</dbReference>
<sequence>MGPQRTRPSAARCRGPKLPEAYHERRPPWLAAVLRLLQFLKDEFVVGRLGSSAGTQFHGWQAPGAGNQVTPYLLAVATATAPRFALRRVAPPPFALSLSRFLSPSRSLFPRAQPRPLFIFTSPFSPLLNSSHGCPVTASTACDSPRAYISKGTSKHVISRRFPTTPRRIRVAHRIAVAVASRTFCPPLPEKPPIHNPIMPVELRKRKAREPPAPPPVTKKAAPKATKAKPAAAAKVKAPKPAPSKKAAAKVEKVAEESKDDVTEDEEKEEPKEEEPKEEEPKEEEPKEEEPKEEPKKAKKAGKVEVGDIIDLESFGAEIETNDGEKTTLKKLVDESGSGVVLFTYPKASTPGCTKQVCFFRDAFEPLTAGGLAIYGLSKDSPKANTTFKEKQKLPYPLLCDPKQTLITAIGLKKAPNGTQRGVFVVDKDGKVLVAEAGSPQGTVDTVTALVKELADK</sequence>
<dbReference type="FunFam" id="3.40.30.10:FF:000157">
    <property type="entry name" value="DOT5p Nuclear thiol peroxidase"/>
    <property type="match status" value="1"/>
</dbReference>
<evidence type="ECO:0000256" key="3">
    <source>
        <dbReference type="ARBA" id="ARBA00013017"/>
    </source>
</evidence>
<dbReference type="PANTHER" id="PTHR42801:SF23">
    <property type="entry name" value="PEROXIREDOXIN DOT5"/>
    <property type="match status" value="1"/>
</dbReference>
<proteinExistence type="inferred from homology"/>
<keyword evidence="17" id="KW-1185">Reference proteome</keyword>
<organism evidence="16 17">
    <name type="scientific">Neonectria ditissima</name>
    <dbReference type="NCBI Taxonomy" id="78410"/>
    <lineage>
        <taxon>Eukaryota</taxon>
        <taxon>Fungi</taxon>
        <taxon>Dikarya</taxon>
        <taxon>Ascomycota</taxon>
        <taxon>Pezizomycotina</taxon>
        <taxon>Sordariomycetes</taxon>
        <taxon>Hypocreomycetidae</taxon>
        <taxon>Hypocreales</taxon>
        <taxon>Nectriaceae</taxon>
        <taxon>Neonectria</taxon>
    </lineage>
</organism>
<dbReference type="PROSITE" id="PS51352">
    <property type="entry name" value="THIOREDOXIN_2"/>
    <property type="match status" value="1"/>
</dbReference>
<dbReference type="EC" id="1.11.1.24" evidence="3"/>
<dbReference type="GO" id="GO:0008379">
    <property type="term" value="F:thioredoxin peroxidase activity"/>
    <property type="evidence" value="ECO:0007669"/>
    <property type="project" value="TreeGrafter"/>
</dbReference>
<evidence type="ECO:0000256" key="12">
    <source>
        <dbReference type="ARBA" id="ARBA00049091"/>
    </source>
</evidence>
<dbReference type="GO" id="GO:0034599">
    <property type="term" value="P:cellular response to oxidative stress"/>
    <property type="evidence" value="ECO:0007669"/>
    <property type="project" value="UniProtKB-ARBA"/>
</dbReference>
<feature type="compositionally biased region" description="Acidic residues" evidence="14">
    <location>
        <begin position="276"/>
        <end position="288"/>
    </location>
</feature>
<feature type="compositionally biased region" description="Low complexity" evidence="14">
    <location>
        <begin position="218"/>
        <end position="236"/>
    </location>
</feature>
<dbReference type="PANTHER" id="PTHR42801">
    <property type="entry name" value="THIOREDOXIN-DEPENDENT PEROXIDE REDUCTASE"/>
    <property type="match status" value="1"/>
</dbReference>
<protein>
    <recommendedName>
        <fullName evidence="3">thioredoxin-dependent peroxiredoxin</fullName>
        <ecNumber evidence="3">1.11.1.24</ecNumber>
    </recommendedName>
    <alternativeName>
        <fullName evidence="13">Nuclear thiol peroxidase</fullName>
    </alternativeName>
    <alternativeName>
        <fullName evidence="10">Thioredoxin peroxidase</fullName>
    </alternativeName>
</protein>
<dbReference type="AlphaFoldDB" id="A0A0P7BF61"/>